<dbReference type="InterPro" id="IPR017896">
    <property type="entry name" value="4Fe4S_Fe-S-bd"/>
</dbReference>
<keyword evidence="4 8" id="KW-0677">Repeat</keyword>
<dbReference type="PROSITE" id="PS00198">
    <property type="entry name" value="4FE4S_FER_1"/>
    <property type="match status" value="2"/>
</dbReference>
<dbReference type="InterPro" id="IPR019554">
    <property type="entry name" value="Soluble_ligand-bd"/>
</dbReference>
<keyword evidence="2 8" id="KW-0004">4Fe-4S</keyword>
<dbReference type="EC" id="7.-.-.-" evidence="8"/>
<dbReference type="GO" id="GO:0009055">
    <property type="term" value="F:electron transfer activity"/>
    <property type="evidence" value="ECO:0007669"/>
    <property type="project" value="InterPro"/>
</dbReference>
<keyword evidence="3 8" id="KW-0479">Metal-binding</keyword>
<keyword evidence="8" id="KW-0472">Membrane</keyword>
<dbReference type="Pfam" id="PF13237">
    <property type="entry name" value="Fer4_10"/>
    <property type="match status" value="1"/>
</dbReference>
<comment type="subcellular location">
    <subcellularLocation>
        <location evidence="8">Cell membrane</location>
        <topology evidence="8">Peripheral membrane protein</topology>
    </subcellularLocation>
</comment>
<dbReference type="GO" id="GO:0051539">
    <property type="term" value="F:4 iron, 4 sulfur cluster binding"/>
    <property type="evidence" value="ECO:0007669"/>
    <property type="project" value="UniProtKB-KW"/>
</dbReference>
<keyword evidence="6 8" id="KW-0408">Iron</keyword>
<evidence type="ECO:0000313" key="10">
    <source>
        <dbReference type="EMBL" id="SJZ39270.1"/>
    </source>
</evidence>
<feature type="binding site" evidence="8">
    <location>
        <position position="375"/>
    </location>
    <ligand>
        <name>[4Fe-4S] cluster</name>
        <dbReference type="ChEBI" id="CHEBI:49883"/>
        <label>1</label>
    </ligand>
</feature>
<sequence>MEIKEATFHGGIHPSYFKDYTKDKVIKKAAPPKTVVIPMQQHIGAPCEPLVKKGDEVKLGQKIGDSKGFVSAPIHASVSGKVVAVEPRFHNSGKKVLSVVIESDGLDTLHESIKSPGKLKDLSSEKIKTLIRESGIVGLGGATFPTQVKLSPPPEKKIEAVILNGAECEPYLTADHRLMVERPEEIVFGLKVILKALNVEKGYIGIEDNKPDAIEAIKKVVENDSNIVIYKLHTKYPQGAEKQLIKAITGKEVPSGGLPADVGVVVQNVGTAAAIGNTIKTGIPLIERVVTITGSGIKEPQNLLVRLGVPIKDIIEQCGGFSENPGKIIMGGPMMGVAQFTTEIPVVKGTSGILVLNKEDSKLPEPFNCIRCGKCVEVCPMNLMPLYISSYTLHEMYDKAEEFHAMDCIECGSCSYICPSRRPLVESIRLAKEEIKSQKSKA</sequence>
<dbReference type="InterPro" id="IPR037225">
    <property type="entry name" value="Nuo51_FMN-bd_sf"/>
</dbReference>
<keyword evidence="5 8" id="KW-0249">Electron transport</keyword>
<evidence type="ECO:0000259" key="9">
    <source>
        <dbReference type="PROSITE" id="PS51379"/>
    </source>
</evidence>
<comment type="subunit">
    <text evidence="8">The complex is composed of six subunits: RnfA, RnfB, RnfC, RnfD, RnfE and RnfG.</text>
</comment>
<dbReference type="PANTHER" id="PTHR43034">
    <property type="entry name" value="ION-TRANSLOCATING OXIDOREDUCTASE COMPLEX SUBUNIT C"/>
    <property type="match status" value="1"/>
</dbReference>
<evidence type="ECO:0000256" key="2">
    <source>
        <dbReference type="ARBA" id="ARBA00022485"/>
    </source>
</evidence>
<comment type="similarity">
    <text evidence="8">Belongs to the 4Fe4S bacterial-type ferredoxin family. RnfC subfamily.</text>
</comment>
<evidence type="ECO:0000256" key="6">
    <source>
        <dbReference type="ARBA" id="ARBA00023004"/>
    </source>
</evidence>
<evidence type="ECO:0000256" key="3">
    <source>
        <dbReference type="ARBA" id="ARBA00022723"/>
    </source>
</evidence>
<protein>
    <recommendedName>
        <fullName evidence="8">Ion-translocating oxidoreductase complex subunit C</fullName>
        <ecNumber evidence="8">7.-.-.-</ecNumber>
    </recommendedName>
    <alternativeName>
        <fullName evidence="8">Rnf electron transport complex subunit C</fullName>
    </alternativeName>
</protein>
<dbReference type="Gene3D" id="3.30.70.20">
    <property type="match status" value="1"/>
</dbReference>
<feature type="domain" description="4Fe-4S ferredoxin-type" evidence="9">
    <location>
        <begin position="360"/>
        <end position="389"/>
    </location>
</feature>
<evidence type="ECO:0000256" key="5">
    <source>
        <dbReference type="ARBA" id="ARBA00022982"/>
    </source>
</evidence>
<organism evidence="10 11">
    <name type="scientific">Garciella nitratireducens DSM 15102</name>
    <dbReference type="NCBI Taxonomy" id="1121911"/>
    <lineage>
        <taxon>Bacteria</taxon>
        <taxon>Bacillati</taxon>
        <taxon>Bacillota</taxon>
        <taxon>Clostridia</taxon>
        <taxon>Eubacteriales</taxon>
        <taxon>Eubacteriaceae</taxon>
        <taxon>Garciella</taxon>
    </lineage>
</organism>
<evidence type="ECO:0000313" key="11">
    <source>
        <dbReference type="Proteomes" id="UP000196365"/>
    </source>
</evidence>
<dbReference type="EMBL" id="FUWV01000001">
    <property type="protein sequence ID" value="SJZ39270.1"/>
    <property type="molecule type" value="Genomic_DNA"/>
</dbReference>
<dbReference type="NCBIfam" id="NF003454">
    <property type="entry name" value="PRK05035.1"/>
    <property type="match status" value="1"/>
</dbReference>
<dbReference type="PROSITE" id="PS51379">
    <property type="entry name" value="4FE4S_FER_2"/>
    <property type="match status" value="2"/>
</dbReference>
<keyword evidence="11" id="KW-1185">Reference proteome</keyword>
<reference evidence="10 11" key="1">
    <citation type="submission" date="2017-02" db="EMBL/GenBank/DDBJ databases">
        <authorList>
            <person name="Peterson S.W."/>
        </authorList>
    </citation>
    <scope>NUCLEOTIDE SEQUENCE [LARGE SCALE GENOMIC DNA]</scope>
    <source>
        <strain evidence="10 11">DSM 15102</strain>
    </source>
</reference>
<proteinExistence type="inferred from homology"/>
<feature type="binding site" evidence="8">
    <location>
        <position position="418"/>
    </location>
    <ligand>
        <name>[4Fe-4S] cluster</name>
        <dbReference type="ChEBI" id="CHEBI:49883"/>
        <label>1</label>
    </ligand>
</feature>
<keyword evidence="8" id="KW-1278">Translocase</keyword>
<dbReference type="OrthoDB" id="9767754at2"/>
<keyword evidence="1 8" id="KW-0813">Transport</keyword>
<dbReference type="Pfam" id="PF01512">
    <property type="entry name" value="Complex1_51K"/>
    <property type="match status" value="1"/>
</dbReference>
<evidence type="ECO:0000256" key="8">
    <source>
        <dbReference type="HAMAP-Rule" id="MF_00461"/>
    </source>
</evidence>
<comment type="cofactor">
    <cofactor evidence="8">
        <name>[4Fe-4S] cluster</name>
        <dbReference type="ChEBI" id="CHEBI:49883"/>
    </cofactor>
    <text evidence="8">Binds 2 [4Fe-4S] clusters per subunit.</text>
</comment>
<feature type="domain" description="4Fe-4S ferredoxin-type" evidence="9">
    <location>
        <begin position="399"/>
        <end position="428"/>
    </location>
</feature>
<dbReference type="SUPFAM" id="SSF142019">
    <property type="entry name" value="Nqo1 FMN-binding domain-like"/>
    <property type="match status" value="1"/>
</dbReference>
<name>A0A1T4K9Z6_9FIRM</name>
<dbReference type="Proteomes" id="UP000196365">
    <property type="component" value="Unassembled WGS sequence"/>
</dbReference>
<dbReference type="Gene3D" id="3.40.50.11540">
    <property type="entry name" value="NADH-ubiquinone oxidoreductase 51kDa subunit"/>
    <property type="match status" value="1"/>
</dbReference>
<dbReference type="InterPro" id="IPR026902">
    <property type="entry name" value="RnfC_N"/>
</dbReference>
<dbReference type="GO" id="GO:0022900">
    <property type="term" value="P:electron transport chain"/>
    <property type="evidence" value="ECO:0007669"/>
    <property type="project" value="UniProtKB-UniRule"/>
</dbReference>
<accession>A0A1T4K9Z6</accession>
<gene>
    <name evidence="8" type="primary">rnfC</name>
    <name evidence="10" type="ORF">SAMN02745973_00447</name>
</gene>
<feature type="binding site" evidence="8">
    <location>
        <position position="414"/>
    </location>
    <ligand>
        <name>[4Fe-4S] cluster</name>
        <dbReference type="ChEBI" id="CHEBI:49883"/>
        <label>2</label>
    </ligand>
</feature>
<dbReference type="NCBIfam" id="TIGR01945">
    <property type="entry name" value="rnfC"/>
    <property type="match status" value="1"/>
</dbReference>
<evidence type="ECO:0000256" key="4">
    <source>
        <dbReference type="ARBA" id="ARBA00022737"/>
    </source>
</evidence>
<feature type="binding site" evidence="8">
    <location>
        <position position="411"/>
    </location>
    <ligand>
        <name>[4Fe-4S] cluster</name>
        <dbReference type="ChEBI" id="CHEBI:49883"/>
        <label>2</label>
    </ligand>
</feature>
<feature type="binding site" evidence="8">
    <location>
        <position position="379"/>
    </location>
    <ligand>
        <name>[4Fe-4S] cluster</name>
        <dbReference type="ChEBI" id="CHEBI:49883"/>
        <label>2</label>
    </ligand>
</feature>
<evidence type="ECO:0000256" key="7">
    <source>
        <dbReference type="ARBA" id="ARBA00023014"/>
    </source>
</evidence>
<dbReference type="GO" id="GO:0005886">
    <property type="term" value="C:plasma membrane"/>
    <property type="evidence" value="ECO:0007669"/>
    <property type="project" value="UniProtKB-SubCell"/>
</dbReference>
<dbReference type="InterPro" id="IPR011538">
    <property type="entry name" value="Nuo51_FMN-bd"/>
</dbReference>
<dbReference type="AlphaFoldDB" id="A0A1T4K9Z6"/>
<feature type="binding site" evidence="8">
    <location>
        <position position="408"/>
    </location>
    <ligand>
        <name>[4Fe-4S] cluster</name>
        <dbReference type="ChEBI" id="CHEBI:49883"/>
        <label>2</label>
    </ligand>
</feature>
<feature type="binding site" evidence="8">
    <location>
        <position position="369"/>
    </location>
    <ligand>
        <name>[4Fe-4S] cluster</name>
        <dbReference type="ChEBI" id="CHEBI:49883"/>
        <label>1</label>
    </ligand>
</feature>
<dbReference type="InterPro" id="IPR010208">
    <property type="entry name" value="Ion_transpt_RnfC/RsxC"/>
</dbReference>
<dbReference type="GO" id="GO:0046872">
    <property type="term" value="F:metal ion binding"/>
    <property type="evidence" value="ECO:0007669"/>
    <property type="project" value="UniProtKB-KW"/>
</dbReference>
<comment type="function">
    <text evidence="8">Part of a membrane-bound complex that couples electron transfer with translocation of ions across the membrane.</text>
</comment>
<dbReference type="HAMAP" id="MF_00461">
    <property type="entry name" value="RsxC_RnfC"/>
    <property type="match status" value="1"/>
</dbReference>
<dbReference type="SUPFAM" id="SSF46548">
    <property type="entry name" value="alpha-helical ferredoxin"/>
    <property type="match status" value="1"/>
</dbReference>
<dbReference type="Pfam" id="PF13375">
    <property type="entry name" value="RnfC_N"/>
    <property type="match status" value="1"/>
</dbReference>
<dbReference type="InterPro" id="IPR017900">
    <property type="entry name" value="4Fe4S_Fe_S_CS"/>
</dbReference>
<keyword evidence="7 8" id="KW-0411">Iron-sulfur</keyword>
<dbReference type="PANTHER" id="PTHR43034:SF2">
    <property type="entry name" value="ION-TRANSLOCATING OXIDOREDUCTASE COMPLEX SUBUNIT C"/>
    <property type="match status" value="1"/>
</dbReference>
<feature type="binding site" evidence="8">
    <location>
        <position position="372"/>
    </location>
    <ligand>
        <name>[4Fe-4S] cluster</name>
        <dbReference type="ChEBI" id="CHEBI:49883"/>
        <label>1</label>
    </ligand>
</feature>
<keyword evidence="8" id="KW-1003">Cell membrane</keyword>
<evidence type="ECO:0000256" key="1">
    <source>
        <dbReference type="ARBA" id="ARBA00022448"/>
    </source>
</evidence>
<dbReference type="Pfam" id="PF10531">
    <property type="entry name" value="SLBB"/>
    <property type="match status" value="1"/>
</dbReference>